<sequence>MTNAWTAAHPRSNVRPSPRKSIGLRHPPPEANRPTTGHDARPARISFASSSAQRRVIIGRPCATIAREAAAMNRQLCATSAQAIARLRARSHAHVGAAACGGGGGGGPKSPSRPAARNDA</sequence>
<evidence type="ECO:0000313" key="3">
    <source>
        <dbReference type="Proteomes" id="UP000250235"/>
    </source>
</evidence>
<feature type="region of interest" description="Disordered" evidence="1">
    <location>
        <begin position="96"/>
        <end position="120"/>
    </location>
</feature>
<feature type="compositionally biased region" description="Gly residues" evidence="1">
    <location>
        <begin position="99"/>
        <end position="108"/>
    </location>
</feature>
<dbReference type="Proteomes" id="UP000250235">
    <property type="component" value="Unassembled WGS sequence"/>
</dbReference>
<organism evidence="2 3">
    <name type="scientific">Dorcoceras hygrometricum</name>
    <dbReference type="NCBI Taxonomy" id="472368"/>
    <lineage>
        <taxon>Eukaryota</taxon>
        <taxon>Viridiplantae</taxon>
        <taxon>Streptophyta</taxon>
        <taxon>Embryophyta</taxon>
        <taxon>Tracheophyta</taxon>
        <taxon>Spermatophyta</taxon>
        <taxon>Magnoliopsida</taxon>
        <taxon>eudicotyledons</taxon>
        <taxon>Gunneridae</taxon>
        <taxon>Pentapetalae</taxon>
        <taxon>asterids</taxon>
        <taxon>lamiids</taxon>
        <taxon>Lamiales</taxon>
        <taxon>Gesneriaceae</taxon>
        <taxon>Didymocarpoideae</taxon>
        <taxon>Trichosporeae</taxon>
        <taxon>Loxocarpinae</taxon>
        <taxon>Dorcoceras</taxon>
    </lineage>
</organism>
<evidence type="ECO:0000256" key="1">
    <source>
        <dbReference type="SAM" id="MobiDB-lite"/>
    </source>
</evidence>
<name>A0A2Z7AS13_9LAMI</name>
<gene>
    <name evidence="2" type="ORF">F511_36332</name>
</gene>
<reference evidence="2 3" key="1">
    <citation type="journal article" date="2015" name="Proc. Natl. Acad. Sci. U.S.A.">
        <title>The resurrection genome of Boea hygrometrica: A blueprint for survival of dehydration.</title>
        <authorList>
            <person name="Xiao L."/>
            <person name="Yang G."/>
            <person name="Zhang L."/>
            <person name="Yang X."/>
            <person name="Zhao S."/>
            <person name="Ji Z."/>
            <person name="Zhou Q."/>
            <person name="Hu M."/>
            <person name="Wang Y."/>
            <person name="Chen M."/>
            <person name="Xu Y."/>
            <person name="Jin H."/>
            <person name="Xiao X."/>
            <person name="Hu G."/>
            <person name="Bao F."/>
            <person name="Hu Y."/>
            <person name="Wan P."/>
            <person name="Li L."/>
            <person name="Deng X."/>
            <person name="Kuang T."/>
            <person name="Xiang C."/>
            <person name="Zhu J.K."/>
            <person name="Oliver M.J."/>
            <person name="He Y."/>
        </authorList>
    </citation>
    <scope>NUCLEOTIDE SEQUENCE [LARGE SCALE GENOMIC DNA]</scope>
    <source>
        <strain evidence="3">cv. XS01</strain>
    </source>
</reference>
<dbReference type="EMBL" id="KV012543">
    <property type="protein sequence ID" value="KZV24684.1"/>
    <property type="molecule type" value="Genomic_DNA"/>
</dbReference>
<dbReference type="AlphaFoldDB" id="A0A2Z7AS13"/>
<accession>A0A2Z7AS13</accession>
<protein>
    <submittedName>
        <fullName evidence="2">Uncharacterized protein</fullName>
    </submittedName>
</protein>
<keyword evidence="3" id="KW-1185">Reference proteome</keyword>
<proteinExistence type="predicted"/>
<feature type="region of interest" description="Disordered" evidence="1">
    <location>
        <begin position="1"/>
        <end position="41"/>
    </location>
</feature>
<evidence type="ECO:0000313" key="2">
    <source>
        <dbReference type="EMBL" id="KZV24684.1"/>
    </source>
</evidence>